<sequence>MTRLENLSNELFFEIFDYLHALDIFMGFSSLNERISMILSSIPLRVVVSSYHCYRQLEILSSYLTDHAHQVISLSLQNYVRDFSSVISFFFTRHTFENLELCAFYSDHSSLRLQNVIQQLQNLNKLRSFRLIAAPCIEFCETERQYLSQTILTHKSSLLRSIDLSYYFNHSHITNAVTCNWILTSLTLTFYKLPGNLSIYCILSVLHTYRALRRLHLYISTFTRSDVEQSYVQNCSTVYQDYVPVLSSLEFFDLQIKAMCSSEHISNYINDLLDGHQWQRILTNHVPYLKKFDFLIILLNRRALLNLDYIVNSFQYFVVHYDDWHMIVKRSRFYVERPGEYVSLRTLTYSINQREYDFVESGIVLATLDVRSTLTTDAQYQMFHKHNKELKVIAPTNMSITGNVPSCPLFQNVQHLIMIFQERKEIVFHSLWDLLLIPEEENEVTDPIKCVNILNRYMDMSVVKQLDIEPKNSICQDMYIDTILLACSNIIQLRIGSQMFLSYFVLYNSSLYSIFGRLQRLQVLMENVDNFQSWSENMFFSSEDVSELIEHFPSLIDIELQDFSFDRSVQLADILLDTL</sequence>
<gene>
    <name evidence="1" type="ORF">OTI717_LOCUS30079</name>
</gene>
<accession>A0A819Q8Z9</accession>
<name>A0A819Q8Z9_9BILA</name>
<protein>
    <recommendedName>
        <fullName evidence="3">F-box domain-containing protein</fullName>
    </recommendedName>
</protein>
<evidence type="ECO:0000313" key="2">
    <source>
        <dbReference type="Proteomes" id="UP000663823"/>
    </source>
</evidence>
<reference evidence="1" key="1">
    <citation type="submission" date="2021-02" db="EMBL/GenBank/DDBJ databases">
        <authorList>
            <person name="Nowell W R."/>
        </authorList>
    </citation>
    <scope>NUCLEOTIDE SEQUENCE</scope>
</reference>
<evidence type="ECO:0000313" key="1">
    <source>
        <dbReference type="EMBL" id="CAF4020724.1"/>
    </source>
</evidence>
<organism evidence="1 2">
    <name type="scientific">Rotaria sordida</name>
    <dbReference type="NCBI Taxonomy" id="392033"/>
    <lineage>
        <taxon>Eukaryota</taxon>
        <taxon>Metazoa</taxon>
        <taxon>Spiralia</taxon>
        <taxon>Gnathifera</taxon>
        <taxon>Rotifera</taxon>
        <taxon>Eurotatoria</taxon>
        <taxon>Bdelloidea</taxon>
        <taxon>Philodinida</taxon>
        <taxon>Philodinidae</taxon>
        <taxon>Rotaria</taxon>
    </lineage>
</organism>
<comment type="caution">
    <text evidence="1">The sequence shown here is derived from an EMBL/GenBank/DDBJ whole genome shotgun (WGS) entry which is preliminary data.</text>
</comment>
<proteinExistence type="predicted"/>
<dbReference type="EMBL" id="CAJOAX010007888">
    <property type="protein sequence ID" value="CAF4020724.1"/>
    <property type="molecule type" value="Genomic_DNA"/>
</dbReference>
<dbReference type="Proteomes" id="UP000663823">
    <property type="component" value="Unassembled WGS sequence"/>
</dbReference>
<evidence type="ECO:0008006" key="3">
    <source>
        <dbReference type="Google" id="ProtNLM"/>
    </source>
</evidence>
<dbReference type="AlphaFoldDB" id="A0A819Q8Z9"/>
<feature type="non-terminal residue" evidence="1">
    <location>
        <position position="1"/>
    </location>
</feature>